<reference evidence="4 5" key="1">
    <citation type="submission" date="2019-05" db="EMBL/GenBank/DDBJ databases">
        <title>Tamlana fucoidanivorans sp. nov., isolated from the surface of algae collected from Fujian province in China.</title>
        <authorList>
            <person name="Li J."/>
        </authorList>
    </citation>
    <scope>NUCLEOTIDE SEQUENCE [LARGE SCALE GENOMIC DNA]</scope>
    <source>
        <strain evidence="4 5">CW2-9</strain>
    </source>
</reference>
<dbReference type="Proteomes" id="UP000308713">
    <property type="component" value="Unassembled WGS sequence"/>
</dbReference>
<feature type="domain" description="Secretion system C-terminal sorting" evidence="3">
    <location>
        <begin position="524"/>
        <end position="590"/>
    </location>
</feature>
<protein>
    <submittedName>
        <fullName evidence="4">T9SS type A sorting domain-containing protein</fullName>
    </submittedName>
</protein>
<sequence>MKHLIFITCLISICFIFQANAQFELSTKSSVRGLRNGTVTFTDFDSDGDLDILIFGNDILANVYSLLYLNDNLELTENGIDNFPNLNDGNLDWADYNNDGKMDLAIIGHSPENNGAISRVLTYESEFVDSNIELPGVSRGSIDWGDYNNDGQEDILIVGQDNSSASITKIFENKDSVFTEIDLPSVEGVSFGSASWVDYDGDGLLDFMITGVTGVAPNTGDPITRLYRQTETGFELVFENTFEGVRLSSIDWGDADNDGDLDLLLTGLTASSQNYTGLYINNITSFTEMNTGLPNVIEGFAKWADYDNDGDLDILITGNVPWPDDKVCKVFSNDLLTFTEVFSVEGVGQSSGGWADFNNDGYLDFFINGQKSNFDLEAAIYLNTTLISSEKLSSKEQESLKVTNTAPSTPSGLSEEIIGNKLKLTWNASSDDKTMQSAITYSVNLYKDGELYIPSLSNSDGFRTIVEPGNAGANLFFITDNLPNGNYTWSVQAIDNTFSASSFSNISGGITLSNNTLIKSPISIFPNPTKNKLYLSLNEQGGSYQLINLLGKVVSYGNLKTDYINLEGVSSGAYLLMVQLNSQTIVKRIVKQ</sequence>
<feature type="signal peptide" evidence="2">
    <location>
        <begin position="1"/>
        <end position="21"/>
    </location>
</feature>
<dbReference type="EMBL" id="VDCS01000009">
    <property type="protein sequence ID" value="TNJ43856.1"/>
    <property type="molecule type" value="Genomic_DNA"/>
</dbReference>
<dbReference type="InterPro" id="IPR026444">
    <property type="entry name" value="Secre_tail"/>
</dbReference>
<evidence type="ECO:0000256" key="1">
    <source>
        <dbReference type="ARBA" id="ARBA00022729"/>
    </source>
</evidence>
<dbReference type="NCBIfam" id="TIGR04183">
    <property type="entry name" value="Por_Secre_tail"/>
    <property type="match status" value="1"/>
</dbReference>
<dbReference type="Pfam" id="PF13517">
    <property type="entry name" value="FG-GAP_3"/>
    <property type="match status" value="1"/>
</dbReference>
<feature type="chain" id="PRO_5023108286" evidence="2">
    <location>
        <begin position="22"/>
        <end position="592"/>
    </location>
</feature>
<evidence type="ECO:0000313" key="5">
    <source>
        <dbReference type="Proteomes" id="UP000308713"/>
    </source>
</evidence>
<accession>A0A5C4SJ47</accession>
<evidence type="ECO:0000259" key="3">
    <source>
        <dbReference type="Pfam" id="PF18962"/>
    </source>
</evidence>
<dbReference type="Gene3D" id="2.60.40.10">
    <property type="entry name" value="Immunoglobulins"/>
    <property type="match status" value="1"/>
</dbReference>
<evidence type="ECO:0000313" key="4">
    <source>
        <dbReference type="EMBL" id="TNJ43856.1"/>
    </source>
</evidence>
<dbReference type="SUPFAM" id="SSF69318">
    <property type="entry name" value="Integrin alpha N-terminal domain"/>
    <property type="match status" value="1"/>
</dbReference>
<dbReference type="InterPro" id="IPR036116">
    <property type="entry name" value="FN3_sf"/>
</dbReference>
<keyword evidence="5" id="KW-1185">Reference proteome</keyword>
<dbReference type="RefSeq" id="WP_139697644.1">
    <property type="nucleotide sequence ID" value="NZ_CP074074.1"/>
</dbReference>
<dbReference type="InterPro" id="IPR013783">
    <property type="entry name" value="Ig-like_fold"/>
</dbReference>
<organism evidence="4 5">
    <name type="scientific">Allotamlana fucoidanivorans</name>
    <dbReference type="NCBI Taxonomy" id="2583814"/>
    <lineage>
        <taxon>Bacteria</taxon>
        <taxon>Pseudomonadati</taxon>
        <taxon>Bacteroidota</taxon>
        <taxon>Flavobacteriia</taxon>
        <taxon>Flavobacteriales</taxon>
        <taxon>Flavobacteriaceae</taxon>
        <taxon>Allotamlana</taxon>
    </lineage>
</organism>
<dbReference type="Gene3D" id="2.130.10.130">
    <property type="entry name" value="Integrin alpha, N-terminal"/>
    <property type="match status" value="1"/>
</dbReference>
<keyword evidence="1 2" id="KW-0732">Signal</keyword>
<dbReference type="InterPro" id="IPR013517">
    <property type="entry name" value="FG-GAP"/>
</dbReference>
<dbReference type="InterPro" id="IPR028994">
    <property type="entry name" value="Integrin_alpha_N"/>
</dbReference>
<gene>
    <name evidence="4" type="ORF">FGF67_10865</name>
</gene>
<evidence type="ECO:0000256" key="2">
    <source>
        <dbReference type="SAM" id="SignalP"/>
    </source>
</evidence>
<comment type="caution">
    <text evidence="4">The sequence shown here is derived from an EMBL/GenBank/DDBJ whole genome shotgun (WGS) entry which is preliminary data.</text>
</comment>
<dbReference type="PANTHER" id="PTHR46580:SF2">
    <property type="entry name" value="MAM DOMAIN-CONTAINING PROTEIN"/>
    <property type="match status" value="1"/>
</dbReference>
<name>A0A5C4SJ47_9FLAO</name>
<dbReference type="AlphaFoldDB" id="A0A5C4SJ47"/>
<dbReference type="Pfam" id="PF18962">
    <property type="entry name" value="Por_Secre_tail"/>
    <property type="match status" value="1"/>
</dbReference>
<dbReference type="SUPFAM" id="SSF49265">
    <property type="entry name" value="Fibronectin type III"/>
    <property type="match status" value="1"/>
</dbReference>
<dbReference type="OrthoDB" id="9816120at2"/>
<proteinExistence type="predicted"/>
<dbReference type="PANTHER" id="PTHR46580">
    <property type="entry name" value="SENSOR KINASE-RELATED"/>
    <property type="match status" value="1"/>
</dbReference>